<dbReference type="RefSeq" id="WP_349247043.1">
    <property type="nucleotide sequence ID" value="NZ_JASCXX010000043.1"/>
</dbReference>
<dbReference type="InterPro" id="IPR050764">
    <property type="entry name" value="CbbQ/NirQ/NorQ/GpvN"/>
</dbReference>
<dbReference type="CDD" id="cd00009">
    <property type="entry name" value="AAA"/>
    <property type="match status" value="1"/>
</dbReference>
<evidence type="ECO:0000256" key="2">
    <source>
        <dbReference type="ARBA" id="ARBA00022840"/>
    </source>
</evidence>
<proteinExistence type="inferred from homology"/>
<evidence type="ECO:0000313" key="6">
    <source>
        <dbReference type="Proteomes" id="UP001431776"/>
    </source>
</evidence>
<dbReference type="EMBL" id="JASCXX010000043">
    <property type="protein sequence ID" value="MDI6451633.1"/>
    <property type="molecule type" value="Genomic_DNA"/>
</dbReference>
<dbReference type="SMART" id="SM00382">
    <property type="entry name" value="AAA"/>
    <property type="match status" value="1"/>
</dbReference>
<dbReference type="AlphaFoldDB" id="A0AAW6U991"/>
<feature type="domain" description="AAA+ ATPase" evidence="4">
    <location>
        <begin position="46"/>
        <end position="189"/>
    </location>
</feature>
<comment type="similarity">
    <text evidence="3">Belongs to the MoxR family.</text>
</comment>
<keyword evidence="6" id="KW-1185">Reference proteome</keyword>
<dbReference type="FunFam" id="3.40.50.300:FF:000640">
    <property type="entry name" value="MoxR family ATPase"/>
    <property type="match status" value="1"/>
</dbReference>
<dbReference type="InterPro" id="IPR027417">
    <property type="entry name" value="P-loop_NTPase"/>
</dbReference>
<keyword evidence="2" id="KW-0067">ATP-binding</keyword>
<dbReference type="Pfam" id="PF07726">
    <property type="entry name" value="AAA_3"/>
    <property type="match status" value="1"/>
</dbReference>
<reference evidence="5" key="1">
    <citation type="submission" date="2023-05" db="EMBL/GenBank/DDBJ databases">
        <title>Anaerotaeda fermentans gen. nov., sp. nov., a novel anaerobic planctomycete of the new family within the order Sedimentisphaerales isolated from Taman Peninsula, Russia.</title>
        <authorList>
            <person name="Khomyakova M.A."/>
            <person name="Merkel A.Y."/>
            <person name="Slobodkin A.I."/>
        </authorList>
    </citation>
    <scope>NUCLEOTIDE SEQUENCE</scope>
    <source>
        <strain evidence="5">M17dextr</strain>
    </source>
</reference>
<evidence type="ECO:0000313" key="5">
    <source>
        <dbReference type="EMBL" id="MDI6451633.1"/>
    </source>
</evidence>
<keyword evidence="1" id="KW-0547">Nucleotide-binding</keyword>
<dbReference type="InterPro" id="IPR011703">
    <property type="entry name" value="ATPase_AAA-3"/>
</dbReference>
<dbReference type="PANTHER" id="PTHR42759">
    <property type="entry name" value="MOXR FAMILY PROTEIN"/>
    <property type="match status" value="1"/>
</dbReference>
<name>A0AAW6U991_9BACT</name>
<dbReference type="Gene3D" id="3.40.50.300">
    <property type="entry name" value="P-loop containing nucleotide triphosphate hydrolases"/>
    <property type="match status" value="1"/>
</dbReference>
<dbReference type="Gene3D" id="1.10.8.80">
    <property type="entry name" value="Magnesium chelatase subunit I, C-Terminal domain"/>
    <property type="match status" value="1"/>
</dbReference>
<accession>A0AAW6U991</accession>
<evidence type="ECO:0000256" key="3">
    <source>
        <dbReference type="ARBA" id="ARBA00061607"/>
    </source>
</evidence>
<evidence type="ECO:0000256" key="1">
    <source>
        <dbReference type="ARBA" id="ARBA00022741"/>
    </source>
</evidence>
<evidence type="ECO:0000259" key="4">
    <source>
        <dbReference type="SMART" id="SM00382"/>
    </source>
</evidence>
<dbReference type="InterPro" id="IPR041628">
    <property type="entry name" value="ChlI/MoxR_AAA_lid"/>
</dbReference>
<organism evidence="5 6">
    <name type="scientific">Anaerobaca lacustris</name>
    <dbReference type="NCBI Taxonomy" id="3044600"/>
    <lineage>
        <taxon>Bacteria</taxon>
        <taxon>Pseudomonadati</taxon>
        <taxon>Planctomycetota</taxon>
        <taxon>Phycisphaerae</taxon>
        <taxon>Sedimentisphaerales</taxon>
        <taxon>Anaerobacaceae</taxon>
        <taxon>Anaerobaca</taxon>
    </lineage>
</organism>
<dbReference type="SUPFAM" id="SSF52540">
    <property type="entry name" value="P-loop containing nucleoside triphosphate hydrolases"/>
    <property type="match status" value="1"/>
</dbReference>
<gene>
    <name evidence="5" type="ORF">QJ522_21400</name>
</gene>
<dbReference type="GO" id="GO:0005524">
    <property type="term" value="F:ATP binding"/>
    <property type="evidence" value="ECO:0007669"/>
    <property type="project" value="UniProtKB-KW"/>
</dbReference>
<dbReference type="GO" id="GO:0016887">
    <property type="term" value="F:ATP hydrolysis activity"/>
    <property type="evidence" value="ECO:0007669"/>
    <property type="project" value="InterPro"/>
</dbReference>
<comment type="caution">
    <text evidence="5">The sequence shown here is derived from an EMBL/GenBank/DDBJ whole genome shotgun (WGS) entry which is preliminary data.</text>
</comment>
<dbReference type="Proteomes" id="UP001431776">
    <property type="component" value="Unassembled WGS sequence"/>
</dbReference>
<dbReference type="PIRSF" id="PIRSF002849">
    <property type="entry name" value="AAA_ATPase_chaperone_MoxR_prd"/>
    <property type="match status" value="1"/>
</dbReference>
<protein>
    <submittedName>
        <fullName evidence="5">MoxR family ATPase</fullName>
    </submittedName>
</protein>
<dbReference type="Pfam" id="PF17863">
    <property type="entry name" value="AAA_lid_2"/>
    <property type="match status" value="1"/>
</dbReference>
<dbReference type="PANTHER" id="PTHR42759:SF1">
    <property type="entry name" value="MAGNESIUM-CHELATASE SUBUNIT CHLD"/>
    <property type="match status" value="1"/>
</dbReference>
<sequence length="334" mass="36814">MTTQATSAKHAVEHFRTTFAAIKTEIGKFIVGQEDVVEDVLTAVVCGGHVLLEGVPGLGKTALVQTISRALNLTFKRIQFTPDLLPADVVGSNILVQRDSERTFQFEPGPVFCNLLLADEINRATPKTQSALLETMQEKSVTVAGTTHPLDRPFFVLATQNPIEQDGTYPLPEAQLDRFFFKLHVTMPSHKEFSQIIKRTGGTAEPEINVVATRDDLIQMGRIVRHIPIEDNVLNYLIHVVRLTHPAVTQAPETVKKYVRHGASPRAAQAILAAARVRAMRAGRYHVATEDINVVAVPAMRHRLILSFEGEAEGKTADTLIQEIVARLSAARRV</sequence>
<dbReference type="InterPro" id="IPR003593">
    <property type="entry name" value="AAA+_ATPase"/>
</dbReference>